<dbReference type="Pfam" id="PF00931">
    <property type="entry name" value="NB-ARC"/>
    <property type="match status" value="1"/>
</dbReference>
<dbReference type="Gene3D" id="3.40.50.300">
    <property type="entry name" value="P-loop containing nucleotide triphosphate hydrolases"/>
    <property type="match status" value="1"/>
</dbReference>
<accession>A0A453NAS4</accession>
<dbReference type="EnsemblPlants" id="AET6Gv20297700.1">
    <property type="protein sequence ID" value="AET6Gv20297700.1"/>
    <property type="gene ID" value="AET6Gv20297700"/>
</dbReference>
<reference evidence="12" key="5">
    <citation type="journal article" date="2021" name="G3 (Bethesda)">
        <title>Aegilops tauschii genome assembly Aet v5.0 features greater sequence contiguity and improved annotation.</title>
        <authorList>
            <person name="Wang L."/>
            <person name="Zhu T."/>
            <person name="Rodriguez J.C."/>
            <person name="Deal K.R."/>
            <person name="Dubcovsky J."/>
            <person name="McGuire P.E."/>
            <person name="Lux T."/>
            <person name="Spannagl M."/>
            <person name="Mayer K.F.X."/>
            <person name="Baldrich P."/>
            <person name="Meyers B.C."/>
            <person name="Huo N."/>
            <person name="Gu Y.Q."/>
            <person name="Zhou H."/>
            <person name="Devos K.M."/>
            <person name="Bennetzen J.L."/>
            <person name="Unver T."/>
            <person name="Budak H."/>
            <person name="Gulick P.J."/>
            <person name="Galiba G."/>
            <person name="Kalapos B."/>
            <person name="Nelson D.R."/>
            <person name="Li P."/>
            <person name="You F.M."/>
            <person name="Luo M.C."/>
            <person name="Dvorak J."/>
        </authorList>
    </citation>
    <scope>NUCLEOTIDE SEQUENCE [LARGE SCALE GENOMIC DNA]</scope>
    <source>
        <strain evidence="12">cv. AL8/78</strain>
    </source>
</reference>
<dbReference type="InterPro" id="IPR042197">
    <property type="entry name" value="Apaf_helical"/>
</dbReference>
<dbReference type="InterPro" id="IPR038005">
    <property type="entry name" value="RX-like_CC"/>
</dbReference>
<dbReference type="Pfam" id="PF18052">
    <property type="entry name" value="Rx_N"/>
    <property type="match status" value="1"/>
</dbReference>
<dbReference type="Gene3D" id="3.80.10.10">
    <property type="entry name" value="Ribonuclease Inhibitor"/>
    <property type="match status" value="1"/>
</dbReference>
<dbReference type="Proteomes" id="UP000015105">
    <property type="component" value="Chromosome 6D"/>
</dbReference>
<evidence type="ECO:0000256" key="4">
    <source>
        <dbReference type="ARBA" id="ARBA00022741"/>
    </source>
</evidence>
<evidence type="ECO:0008006" key="14">
    <source>
        <dbReference type="Google" id="ProtNLM"/>
    </source>
</evidence>
<keyword evidence="6 7" id="KW-0175">Coiled coil</keyword>
<dbReference type="InterPro" id="IPR044974">
    <property type="entry name" value="Disease_R_plants"/>
</dbReference>
<dbReference type="AlphaFoldDB" id="A0A453NAS4"/>
<dbReference type="PANTHER" id="PTHR23155">
    <property type="entry name" value="DISEASE RESISTANCE PROTEIN RP"/>
    <property type="match status" value="1"/>
</dbReference>
<dbReference type="Gene3D" id="1.20.5.4130">
    <property type="match status" value="1"/>
</dbReference>
<evidence type="ECO:0000259" key="10">
    <source>
        <dbReference type="Pfam" id="PF23559"/>
    </source>
</evidence>
<dbReference type="STRING" id="200361.A0A453NAS4"/>
<dbReference type="GO" id="GO:0042742">
    <property type="term" value="P:defense response to bacterium"/>
    <property type="evidence" value="ECO:0007669"/>
    <property type="project" value="UniProtKB-ARBA"/>
</dbReference>
<keyword evidence="2" id="KW-0433">Leucine-rich repeat</keyword>
<dbReference type="PANTHER" id="PTHR23155:SF906">
    <property type="entry name" value="OS08G0205100 PROTEIN"/>
    <property type="match status" value="1"/>
</dbReference>
<dbReference type="InterPro" id="IPR032675">
    <property type="entry name" value="LRR_dom_sf"/>
</dbReference>
<organism evidence="12 13">
    <name type="scientific">Aegilops tauschii subsp. strangulata</name>
    <name type="common">Goatgrass</name>
    <dbReference type="NCBI Taxonomy" id="200361"/>
    <lineage>
        <taxon>Eukaryota</taxon>
        <taxon>Viridiplantae</taxon>
        <taxon>Streptophyta</taxon>
        <taxon>Embryophyta</taxon>
        <taxon>Tracheophyta</taxon>
        <taxon>Spermatophyta</taxon>
        <taxon>Magnoliopsida</taxon>
        <taxon>Liliopsida</taxon>
        <taxon>Poales</taxon>
        <taxon>Poaceae</taxon>
        <taxon>BOP clade</taxon>
        <taxon>Pooideae</taxon>
        <taxon>Triticodae</taxon>
        <taxon>Triticeae</taxon>
        <taxon>Triticinae</taxon>
        <taxon>Aegilops</taxon>
    </lineage>
</organism>
<dbReference type="SUPFAM" id="SSF52047">
    <property type="entry name" value="RNI-like"/>
    <property type="match status" value="1"/>
</dbReference>
<evidence type="ECO:0000256" key="6">
    <source>
        <dbReference type="ARBA" id="ARBA00023054"/>
    </source>
</evidence>
<dbReference type="OMA" id="ENFMHTA"/>
<evidence type="ECO:0000313" key="13">
    <source>
        <dbReference type="Proteomes" id="UP000015105"/>
    </source>
</evidence>
<reference evidence="12" key="4">
    <citation type="submission" date="2019-03" db="UniProtKB">
        <authorList>
            <consortium name="EnsemblPlants"/>
        </authorList>
    </citation>
    <scope>IDENTIFICATION</scope>
</reference>
<evidence type="ECO:0000256" key="3">
    <source>
        <dbReference type="ARBA" id="ARBA00022737"/>
    </source>
</evidence>
<evidence type="ECO:0000259" key="11">
    <source>
        <dbReference type="Pfam" id="PF23598"/>
    </source>
</evidence>
<evidence type="ECO:0000256" key="5">
    <source>
        <dbReference type="ARBA" id="ARBA00022821"/>
    </source>
</evidence>
<dbReference type="InterPro" id="IPR058922">
    <property type="entry name" value="WHD_DRP"/>
</dbReference>
<dbReference type="GO" id="GO:0002758">
    <property type="term" value="P:innate immune response-activating signaling pathway"/>
    <property type="evidence" value="ECO:0007669"/>
    <property type="project" value="UniProtKB-ARBA"/>
</dbReference>
<reference evidence="13" key="1">
    <citation type="journal article" date="2014" name="Science">
        <title>Ancient hybridizations among the ancestral genomes of bread wheat.</title>
        <authorList>
            <consortium name="International Wheat Genome Sequencing Consortium,"/>
            <person name="Marcussen T."/>
            <person name="Sandve S.R."/>
            <person name="Heier L."/>
            <person name="Spannagl M."/>
            <person name="Pfeifer M."/>
            <person name="Jakobsen K.S."/>
            <person name="Wulff B.B."/>
            <person name="Steuernagel B."/>
            <person name="Mayer K.F."/>
            <person name="Olsen O.A."/>
        </authorList>
    </citation>
    <scope>NUCLEOTIDE SEQUENCE [LARGE SCALE GENOMIC DNA]</scope>
    <source>
        <strain evidence="13">cv. AL8/78</strain>
    </source>
</reference>
<keyword evidence="3" id="KW-0677">Repeat</keyword>
<dbReference type="Gene3D" id="1.10.10.10">
    <property type="entry name" value="Winged helix-like DNA-binding domain superfamily/Winged helix DNA-binding domain"/>
    <property type="match status" value="1"/>
</dbReference>
<dbReference type="CDD" id="cd14798">
    <property type="entry name" value="RX-CC_like"/>
    <property type="match status" value="1"/>
</dbReference>
<keyword evidence="4" id="KW-0547">Nucleotide-binding</keyword>
<comment type="similarity">
    <text evidence="1">Belongs to the disease resistance NB-LRR family.</text>
</comment>
<proteinExistence type="inferred from homology"/>
<dbReference type="InterPro" id="IPR027417">
    <property type="entry name" value="P-loop_NTPase"/>
</dbReference>
<dbReference type="GO" id="GO:0009626">
    <property type="term" value="P:plant-type hypersensitive response"/>
    <property type="evidence" value="ECO:0007669"/>
    <property type="project" value="UniProtKB-ARBA"/>
</dbReference>
<evidence type="ECO:0000256" key="7">
    <source>
        <dbReference type="SAM" id="Coils"/>
    </source>
</evidence>
<name>A0A453NAS4_AEGTS</name>
<keyword evidence="13" id="KW-1185">Reference proteome</keyword>
<dbReference type="KEGG" id="ats:109781797"/>
<reference evidence="12" key="3">
    <citation type="journal article" date="2017" name="Nature">
        <title>Genome sequence of the progenitor of the wheat D genome Aegilops tauschii.</title>
        <authorList>
            <person name="Luo M.C."/>
            <person name="Gu Y.Q."/>
            <person name="Puiu D."/>
            <person name="Wang H."/>
            <person name="Twardziok S.O."/>
            <person name="Deal K.R."/>
            <person name="Huo N."/>
            <person name="Zhu T."/>
            <person name="Wang L."/>
            <person name="Wang Y."/>
            <person name="McGuire P.E."/>
            <person name="Liu S."/>
            <person name="Long H."/>
            <person name="Ramasamy R.K."/>
            <person name="Rodriguez J.C."/>
            <person name="Van S.L."/>
            <person name="Yuan L."/>
            <person name="Wang Z."/>
            <person name="Xia Z."/>
            <person name="Xiao L."/>
            <person name="Anderson O.D."/>
            <person name="Ouyang S."/>
            <person name="Liang Y."/>
            <person name="Zimin A.V."/>
            <person name="Pertea G."/>
            <person name="Qi P."/>
            <person name="Bennetzen J.L."/>
            <person name="Dai X."/>
            <person name="Dawson M.W."/>
            <person name="Muller H.G."/>
            <person name="Kugler K."/>
            <person name="Rivarola-Duarte L."/>
            <person name="Spannagl M."/>
            <person name="Mayer K.F.X."/>
            <person name="Lu F.H."/>
            <person name="Bevan M.W."/>
            <person name="Leroy P."/>
            <person name="Li P."/>
            <person name="You F.M."/>
            <person name="Sun Q."/>
            <person name="Liu Z."/>
            <person name="Lyons E."/>
            <person name="Wicker T."/>
            <person name="Salzberg S.L."/>
            <person name="Devos K.M."/>
            <person name="Dvorak J."/>
        </authorList>
    </citation>
    <scope>NUCLEOTIDE SEQUENCE [LARGE SCALE GENOMIC DNA]</scope>
    <source>
        <strain evidence="12">cv. AL8/78</strain>
    </source>
</reference>
<dbReference type="GeneID" id="109781797"/>
<dbReference type="InterPro" id="IPR036388">
    <property type="entry name" value="WH-like_DNA-bd_sf"/>
</dbReference>
<sequence>MAAEIVSATTGVINPLIGKLTELLGEEYRKLTGVRKQAMFLKDELSTMKALLDELELVDKLDPLAKDWRDHVREMSYDMENCIDDFMHDLEGADGKKGFVRKMAQRLRRLGRRHQIANQIEELKIRAVEENARRERYKIDDSIHSSSTVVAVDPRVSAIYEEAANLVGIDGPREELVSWLTNSERKLKVVSIVGFGGLGKTTLAKQVYEKIGGQFECKAFISVSQRPDMASLLNGLRSNLGLGLGEDSRAHEVPYIIDRLREYLTHKRYLIVVDDLWDQSAWNILRCVFAEGGNGNTVIVTTRVDDVAWRASHEHHGHIYRMKPLNDEDSKRLFFGRVFRSEDSCAPQYEEVSTQILKKCGGLPLAIITIASLLASRQAKSRSDWESIMKSLGTNFAADPTLEGMKNILNLSYMHLPPRLRACFLYLGLYPEDREIERDDLARQWVAEGFVSSVPELDLEDVAKSYFNELINRSMIQPAKTIYGEVLSCRVHDMILDLILGKCAEENFMHTAHSHGEMEKMHSCKYKVRRLSLNLSTGGATPGSTLATGLSQVRSFAQFGESIYAPLLESFKHVRVLVFDVPGERSKLGAICHLFQLRYLKVSADSVELPAEIRGLVHLKTLEMNCRSESIISSDIVHLPDLFHLLLPYNTGLPEGIRNMTSIRTLHCLNMGESSVEDITGLGELTNLRDLILSTSDSLTVEGVDALVSSIGKLRDLRQLCLDCRLNGYKDQLDSLPDPPSRLEALDLKDWLFYVVPKWIGGLRYLRWLRLTVADLSTHELRILGELPSLVHANLTVLCIREDKIVVGSGSFPVLEGISIDSDEGDVAAYLRFEAGAMPSLRALGIGFAVQYWGGCTPDGMEHLLGLEQVNVDLNITRTTKHGQWKQVAPDVSSAYRKALEVHPRRPTFEFGR</sequence>
<dbReference type="Pfam" id="PF23559">
    <property type="entry name" value="WHD_DRP"/>
    <property type="match status" value="1"/>
</dbReference>
<dbReference type="PRINTS" id="PR00364">
    <property type="entry name" value="DISEASERSIST"/>
</dbReference>
<dbReference type="Gramene" id="AET6Gv20297700.1">
    <property type="protein sequence ID" value="AET6Gv20297700.1"/>
    <property type="gene ID" value="AET6Gv20297700"/>
</dbReference>
<dbReference type="SUPFAM" id="SSF52540">
    <property type="entry name" value="P-loop containing nucleoside triphosphate hydrolases"/>
    <property type="match status" value="1"/>
</dbReference>
<evidence type="ECO:0000259" key="9">
    <source>
        <dbReference type="Pfam" id="PF18052"/>
    </source>
</evidence>
<dbReference type="InterPro" id="IPR055414">
    <property type="entry name" value="LRR_R13L4/SHOC2-like"/>
</dbReference>
<dbReference type="RefSeq" id="XP_020195988.1">
    <property type="nucleotide sequence ID" value="XM_020340399.4"/>
</dbReference>
<dbReference type="Gene3D" id="1.10.8.430">
    <property type="entry name" value="Helical domain of apoptotic protease-activating factors"/>
    <property type="match status" value="1"/>
</dbReference>
<feature type="coiled-coil region" evidence="7">
    <location>
        <begin position="113"/>
        <end position="140"/>
    </location>
</feature>
<evidence type="ECO:0000256" key="1">
    <source>
        <dbReference type="ARBA" id="ARBA00008894"/>
    </source>
</evidence>
<evidence type="ECO:0000259" key="8">
    <source>
        <dbReference type="Pfam" id="PF00931"/>
    </source>
</evidence>
<feature type="domain" description="NB-ARC" evidence="8">
    <location>
        <begin position="174"/>
        <end position="343"/>
    </location>
</feature>
<dbReference type="InterPro" id="IPR002182">
    <property type="entry name" value="NB-ARC"/>
</dbReference>
<keyword evidence="5" id="KW-0611">Plant defense</keyword>
<dbReference type="OrthoDB" id="644366at2759"/>
<protein>
    <recommendedName>
        <fullName evidence="14">Disease resistance protein RPP13</fullName>
    </recommendedName>
</protein>
<feature type="domain" description="Disease resistance R13L4/SHOC-2-like LRR" evidence="11">
    <location>
        <begin position="552"/>
        <end position="909"/>
    </location>
</feature>
<dbReference type="Pfam" id="PF23598">
    <property type="entry name" value="LRR_14"/>
    <property type="match status" value="1"/>
</dbReference>
<dbReference type="FunFam" id="1.10.10.10:FF:000322">
    <property type="entry name" value="Probable disease resistance protein At1g63360"/>
    <property type="match status" value="1"/>
</dbReference>
<reference evidence="13" key="2">
    <citation type="journal article" date="2017" name="Nat. Plants">
        <title>The Aegilops tauschii genome reveals multiple impacts of transposons.</title>
        <authorList>
            <person name="Zhao G."/>
            <person name="Zou C."/>
            <person name="Li K."/>
            <person name="Wang K."/>
            <person name="Li T."/>
            <person name="Gao L."/>
            <person name="Zhang X."/>
            <person name="Wang H."/>
            <person name="Yang Z."/>
            <person name="Liu X."/>
            <person name="Jiang W."/>
            <person name="Mao L."/>
            <person name="Kong X."/>
            <person name="Jiao Y."/>
            <person name="Jia J."/>
        </authorList>
    </citation>
    <scope>NUCLEOTIDE SEQUENCE [LARGE SCALE GENOMIC DNA]</scope>
    <source>
        <strain evidence="13">cv. AL8/78</strain>
    </source>
</reference>
<feature type="domain" description="Disease resistance protein winged helix" evidence="10">
    <location>
        <begin position="429"/>
        <end position="499"/>
    </location>
</feature>
<evidence type="ECO:0000256" key="2">
    <source>
        <dbReference type="ARBA" id="ARBA00022614"/>
    </source>
</evidence>
<dbReference type="GO" id="GO:0043531">
    <property type="term" value="F:ADP binding"/>
    <property type="evidence" value="ECO:0007669"/>
    <property type="project" value="InterPro"/>
</dbReference>
<evidence type="ECO:0000313" key="12">
    <source>
        <dbReference type="EnsemblPlants" id="AET6Gv20297700.1"/>
    </source>
</evidence>
<feature type="domain" description="Disease resistance N-terminal" evidence="9">
    <location>
        <begin position="12"/>
        <end position="99"/>
    </location>
</feature>
<dbReference type="InterPro" id="IPR041118">
    <property type="entry name" value="Rx_N"/>
</dbReference>